<dbReference type="Proteomes" id="UP000605992">
    <property type="component" value="Unassembled WGS sequence"/>
</dbReference>
<proteinExistence type="predicted"/>
<reference evidence="1" key="1">
    <citation type="submission" date="2021-01" db="EMBL/GenBank/DDBJ databases">
        <title>Whole genome shotgun sequence of Planotetraspora thailandica NBRC 104271.</title>
        <authorList>
            <person name="Komaki H."/>
            <person name="Tamura T."/>
        </authorList>
    </citation>
    <scope>NUCLEOTIDE SEQUENCE</scope>
    <source>
        <strain evidence="1">NBRC 104271</strain>
    </source>
</reference>
<protein>
    <submittedName>
        <fullName evidence="1">Uncharacterized protein</fullName>
    </submittedName>
</protein>
<keyword evidence="2" id="KW-1185">Reference proteome</keyword>
<sequence length="198" mass="21682">MAYSANASADHEVTDLFLTPAEADLTGGYTRTVAEGTLTQLGVCVPLNPMNIPSVPVDKHYATAKQEIGVPYKGHLTQQGWVLPNEADASALMKQVTRRLPQCRYHGSTSDPVDRTKKISRTSTAQAYQPDGFGWHGHQIEQLSNVNGERASVSTILVVQRGPIILALDYINYTTETPEHALRAYNLGILRKILNRAA</sequence>
<evidence type="ECO:0000313" key="2">
    <source>
        <dbReference type="Proteomes" id="UP000605992"/>
    </source>
</evidence>
<comment type="caution">
    <text evidence="1">The sequence shown here is derived from an EMBL/GenBank/DDBJ whole genome shotgun (WGS) entry which is preliminary data.</text>
</comment>
<gene>
    <name evidence="1" type="ORF">Pth03_44160</name>
</gene>
<dbReference type="EMBL" id="BOOR01000032">
    <property type="protein sequence ID" value="GII56027.1"/>
    <property type="molecule type" value="Genomic_DNA"/>
</dbReference>
<name>A0A8J3V2A6_9ACTN</name>
<evidence type="ECO:0000313" key="1">
    <source>
        <dbReference type="EMBL" id="GII56027.1"/>
    </source>
</evidence>
<organism evidence="1 2">
    <name type="scientific">Planotetraspora thailandica</name>
    <dbReference type="NCBI Taxonomy" id="487172"/>
    <lineage>
        <taxon>Bacteria</taxon>
        <taxon>Bacillati</taxon>
        <taxon>Actinomycetota</taxon>
        <taxon>Actinomycetes</taxon>
        <taxon>Streptosporangiales</taxon>
        <taxon>Streptosporangiaceae</taxon>
        <taxon>Planotetraspora</taxon>
    </lineage>
</organism>
<dbReference type="AlphaFoldDB" id="A0A8J3V2A6"/>
<accession>A0A8J3V2A6</accession>